<dbReference type="PANTHER" id="PTHR43817:SF1">
    <property type="entry name" value="HYDROLASE, FAMILY 43, PUTATIVE (AFU_ORTHOLOGUE AFUA_3G01660)-RELATED"/>
    <property type="match status" value="1"/>
</dbReference>
<protein>
    <submittedName>
        <fullName evidence="4">Glycoside hydrolase</fullName>
    </submittedName>
</protein>
<evidence type="ECO:0000256" key="2">
    <source>
        <dbReference type="ARBA" id="ARBA00022801"/>
    </source>
</evidence>
<comment type="caution">
    <text evidence="4">The sequence shown here is derived from an EMBL/GenBank/DDBJ whole genome shotgun (WGS) entry which is preliminary data.</text>
</comment>
<dbReference type="RefSeq" id="WP_191143789.1">
    <property type="nucleotide sequence ID" value="NZ_JACXAF010000004.1"/>
</dbReference>
<keyword evidence="2 4" id="KW-0378">Hydrolase</keyword>
<feature type="signal peptide" evidence="3">
    <location>
        <begin position="1"/>
        <end position="22"/>
    </location>
</feature>
<gene>
    <name evidence="4" type="ORF">IC617_04505</name>
</gene>
<organism evidence="4 5">
    <name type="scientific">Neiella litorisoli</name>
    <dbReference type="NCBI Taxonomy" id="2771431"/>
    <lineage>
        <taxon>Bacteria</taxon>
        <taxon>Pseudomonadati</taxon>
        <taxon>Pseudomonadota</taxon>
        <taxon>Gammaproteobacteria</taxon>
        <taxon>Alteromonadales</taxon>
        <taxon>Echinimonadaceae</taxon>
        <taxon>Neiella</taxon>
    </lineage>
</organism>
<reference evidence="4" key="1">
    <citation type="submission" date="2020-09" db="EMBL/GenBank/DDBJ databases">
        <title>A novel bacterium of genus Neiella, isolated from South China Sea.</title>
        <authorList>
            <person name="Huang H."/>
            <person name="Mo K."/>
            <person name="Hu Y."/>
        </authorList>
    </citation>
    <scope>NUCLEOTIDE SEQUENCE</scope>
    <source>
        <strain evidence="4">HB171785</strain>
    </source>
</reference>
<proteinExistence type="predicted"/>
<dbReference type="PANTHER" id="PTHR43817">
    <property type="entry name" value="GLYCOSYL HYDROLASE"/>
    <property type="match status" value="1"/>
</dbReference>
<dbReference type="Pfam" id="PF17132">
    <property type="entry name" value="Glyco_hydro_106"/>
    <property type="match status" value="1"/>
</dbReference>
<evidence type="ECO:0000256" key="1">
    <source>
        <dbReference type="ARBA" id="ARBA00022729"/>
    </source>
</evidence>
<dbReference type="GO" id="GO:0016787">
    <property type="term" value="F:hydrolase activity"/>
    <property type="evidence" value="ECO:0007669"/>
    <property type="project" value="UniProtKB-KW"/>
</dbReference>
<accession>A0A8J6UIN7</accession>
<evidence type="ECO:0000313" key="5">
    <source>
        <dbReference type="Proteomes" id="UP000638014"/>
    </source>
</evidence>
<dbReference type="Gene3D" id="2.60.120.260">
    <property type="entry name" value="Galactose-binding domain-like"/>
    <property type="match status" value="2"/>
</dbReference>
<dbReference type="SUPFAM" id="SSF49785">
    <property type="entry name" value="Galactose-binding domain-like"/>
    <property type="match status" value="2"/>
</dbReference>
<evidence type="ECO:0000313" key="4">
    <source>
        <dbReference type="EMBL" id="MBD1388683.1"/>
    </source>
</evidence>
<keyword evidence="1 3" id="KW-0732">Signal</keyword>
<dbReference type="Proteomes" id="UP000638014">
    <property type="component" value="Unassembled WGS sequence"/>
</dbReference>
<sequence length="1086" mass="121836">MNLKALLIAGVTFHLLCASSNAEQLSAQDFKDPAKPYLPKTWMHAMNGNLSKPGFSEDFKAMKDAGIGGAIFFHVHRRNWPYSSRGPVRFGSEAFFDHLVHAAAEADKNDIEFGIHNADGWTSSGGPWVTPEMSMKRITWSELAIKGGQTVMPPQPGYAEGLYQDVAVIALPANPFNQSNAFAKAKLSVSDPNLDASVLADQDWDTELAFNKTADDQYWVQVELDQPTALRSLQIETPNRHGDAALQISDDGVHFTTVVEKLRRPRTGARMWTFSPQLVSEQQDGYTAKYFRLVFTKPIALKRFDLWSVPRINDWLSMNSMERGKLSLAPQINPQAITKADEVLVLNRGDLPSNGVTLPAGSWRVLRFGYTSTGAFNVPATVEGEGLEVDKFDAEALRHHFDQYVGKLVKKVKAQGIQSLKATEIDSYEVGGQNWTKDIDKSFQAKFGYDFIPWLPLMTGRVIESPEHAGGILQEFRQHQSDLMVENYFGEFTRLAKQYGLESYIEPYGWGPFDELASGGQADRLMGEFWVRDQVYNGRVSAAISSGHIYGKNIISAESFTSIRTVNWYGHPYFYKHYGDKMWARGINETMFHRFAHQPNNHIKPGMTMDSIGSHIDRTQTWWGNGGAAWFDYLARGSYLLQQGVPDADFLIHLGDLAPLRVGNGNNTGVPDGFGYDYTNTDVLLNRISVKDGWLVLPEGTRYRALQLYKTDYLHLKTLKRVQQLVAAGATVIGDKPKQVIGYSEWPQQAEFNRIADELWGDTANTINRYGKGIVSSFNLEQSIVELDYQPDLLINNSPAKFFAQRRIGNNDLYYFYNDQPTFQQLTVDLRDGDGTPEIWNIDDGSIEQINSYRRQGKRLITELALEPYAGRFVYIRRDDHAPSYNGNHSQLVKDVYQSGNEAQISELTGAWSVEFDRKWAGPSKVSFEQLMDWTDSAIEGIKYYSGTANYHKTFALSEQQANSDQPLYLDLGDVQQIAQVSINGKPLATLWKPPFAVDIRSAVQAGENQLTVAITNTWVNRLIGDEALPDTSGYSMTGDTVAWLNNNEPPPASERVTFTGFNFFIKQPKELQTSGLLGPVRLIAP</sequence>
<dbReference type="NCBIfam" id="NF045579">
    <property type="entry name" value="rhamnoside_JR"/>
    <property type="match status" value="1"/>
</dbReference>
<dbReference type="InterPro" id="IPR008979">
    <property type="entry name" value="Galactose-bd-like_sf"/>
</dbReference>
<feature type="chain" id="PRO_5035152484" evidence="3">
    <location>
        <begin position="23"/>
        <end position="1086"/>
    </location>
</feature>
<name>A0A8J6UIN7_9GAMM</name>
<keyword evidence="5" id="KW-1185">Reference proteome</keyword>
<evidence type="ECO:0000256" key="3">
    <source>
        <dbReference type="SAM" id="SignalP"/>
    </source>
</evidence>
<dbReference type="EMBL" id="JACXAF010000004">
    <property type="protein sequence ID" value="MBD1388683.1"/>
    <property type="molecule type" value="Genomic_DNA"/>
</dbReference>
<dbReference type="AlphaFoldDB" id="A0A8J6UIN7"/>